<sequence>MRPCLKKGSLAAYGKDLCRSSAGSFRQILRIAAVIAELSFEEAERQGRPCLS</sequence>
<organism evidence="1 2">
    <name type="scientific">Rattus norvegicus</name>
    <name type="common">Rat</name>
    <dbReference type="NCBI Taxonomy" id="10116"/>
    <lineage>
        <taxon>Eukaryota</taxon>
        <taxon>Metazoa</taxon>
        <taxon>Chordata</taxon>
        <taxon>Craniata</taxon>
        <taxon>Vertebrata</taxon>
        <taxon>Euteleostomi</taxon>
        <taxon>Mammalia</taxon>
        <taxon>Eutheria</taxon>
        <taxon>Euarchontoglires</taxon>
        <taxon>Glires</taxon>
        <taxon>Rodentia</taxon>
        <taxon>Myomorpha</taxon>
        <taxon>Muroidea</taxon>
        <taxon>Muridae</taxon>
        <taxon>Murinae</taxon>
        <taxon>Rattus</taxon>
    </lineage>
</organism>
<accession>A6JB57</accession>
<evidence type="ECO:0000313" key="1">
    <source>
        <dbReference type="EMBL" id="EDM07327.1"/>
    </source>
</evidence>
<name>A6JB57_RAT</name>
<protein>
    <submittedName>
        <fullName evidence="1">RCG53606</fullName>
    </submittedName>
</protein>
<dbReference type="Proteomes" id="UP000234681">
    <property type="component" value="Chromosome 1"/>
</dbReference>
<gene>
    <name evidence="1" type="ORF">rCG_53606</name>
</gene>
<dbReference type="AlphaFoldDB" id="A6JB57"/>
<evidence type="ECO:0000313" key="2">
    <source>
        <dbReference type="Proteomes" id="UP000234681"/>
    </source>
</evidence>
<dbReference type="EMBL" id="CH473979">
    <property type="protein sequence ID" value="EDM07327.1"/>
    <property type="molecule type" value="Genomic_DNA"/>
</dbReference>
<proteinExistence type="predicted"/>
<reference evidence="1 2" key="1">
    <citation type="submission" date="2005-09" db="EMBL/GenBank/DDBJ databases">
        <authorList>
            <person name="Mural R.J."/>
            <person name="Li P.W."/>
            <person name="Adams M.D."/>
            <person name="Amanatides P.G."/>
            <person name="Baden-Tillson H."/>
            <person name="Barnstead M."/>
            <person name="Chin S.H."/>
            <person name="Dew I."/>
            <person name="Evans C.A."/>
            <person name="Ferriera S."/>
            <person name="Flanigan M."/>
            <person name="Fosler C."/>
            <person name="Glodek A."/>
            <person name="Gu Z."/>
            <person name="Holt R.A."/>
            <person name="Jennings D."/>
            <person name="Kraft C.L."/>
            <person name="Lu F."/>
            <person name="Nguyen T."/>
            <person name="Nusskern D.R."/>
            <person name="Pfannkoch C.M."/>
            <person name="Sitter C."/>
            <person name="Sutton G.G."/>
            <person name="Venter J.C."/>
            <person name="Wang Z."/>
            <person name="Woodage T."/>
            <person name="Zheng X.H."/>
            <person name="Zhong F."/>
        </authorList>
    </citation>
    <scope>NUCLEOTIDE SEQUENCE [LARGE SCALE GENOMIC DNA]</scope>
    <source>
        <strain>BN</strain>
        <strain evidence="2">Sprague-Dawley</strain>
    </source>
</reference>